<evidence type="ECO:0000313" key="2">
    <source>
        <dbReference type="Proteomes" id="UP000198736"/>
    </source>
</evidence>
<dbReference type="STRING" id="1742973.COMA2_170058"/>
<dbReference type="Proteomes" id="UP000198736">
    <property type="component" value="Unassembled WGS sequence"/>
</dbReference>
<gene>
    <name evidence="1" type="ORF">COMA2_170058</name>
</gene>
<protein>
    <recommendedName>
        <fullName evidence="3">PD-(D/E)XK motif protein</fullName>
    </recommendedName>
</protein>
<dbReference type="OrthoDB" id="581221at2"/>
<dbReference type="EMBL" id="CZPZ01000009">
    <property type="protein sequence ID" value="CUS34535.1"/>
    <property type="molecule type" value="Genomic_DNA"/>
</dbReference>
<reference evidence="2" key="1">
    <citation type="submission" date="2015-10" db="EMBL/GenBank/DDBJ databases">
        <authorList>
            <person name="Luecker S."/>
            <person name="Luecker S."/>
        </authorList>
    </citation>
    <scope>NUCLEOTIDE SEQUENCE [LARGE SCALE GENOMIC DNA]</scope>
</reference>
<accession>A0A0S4LA06</accession>
<evidence type="ECO:0000313" key="1">
    <source>
        <dbReference type="EMBL" id="CUS34535.1"/>
    </source>
</evidence>
<evidence type="ECO:0008006" key="3">
    <source>
        <dbReference type="Google" id="ProtNLM"/>
    </source>
</evidence>
<organism evidence="1 2">
    <name type="scientific">Candidatus Nitrospira nitrificans</name>
    <dbReference type="NCBI Taxonomy" id="1742973"/>
    <lineage>
        <taxon>Bacteria</taxon>
        <taxon>Pseudomonadati</taxon>
        <taxon>Nitrospirota</taxon>
        <taxon>Nitrospiria</taxon>
        <taxon>Nitrospirales</taxon>
        <taxon>Nitrospiraceae</taxon>
        <taxon>Nitrospira</taxon>
    </lineage>
</organism>
<sequence length="336" mass="37032">MMRVSEVLSEAWDTASGDAGVTPGYYRRRIQLPLGLAIYGGVLVPGGMRCLSVEFGLTSLQGLNFKDQTRGYLVETEVQSSGKGIFVHLQETPAVMPKDLFKILCSDILEHILSSRATADVAKTLHRRLQHWKKFFQNRSPDGLSRDEYIGLFGELEFFEKCLQRGVPLQVLSDAWQGPLQTNQDFLFGKIAVEVKAVTANDAGTVNIANARQLDDTGLSALFLCHVAYDFREGTGRILTSVIQSVRLLLANGPDALATFEDRLLAAGYIEPEISPFAGYGFTERQRSYFKVHNGFPRILESDLDQGVSAVCYTVNLSNCSAFTISEAELMSAVSI</sequence>
<keyword evidence="2" id="KW-1185">Reference proteome</keyword>
<proteinExistence type="predicted"/>
<dbReference type="AlphaFoldDB" id="A0A0S4LA06"/>
<dbReference type="Pfam" id="PF14390">
    <property type="entry name" value="DUF4420"/>
    <property type="match status" value="1"/>
</dbReference>
<dbReference type="InterPro" id="IPR025534">
    <property type="entry name" value="DUF4420"/>
</dbReference>
<name>A0A0S4LA06_9BACT</name>